<dbReference type="GO" id="GO:0006897">
    <property type="term" value="P:endocytosis"/>
    <property type="evidence" value="ECO:0007669"/>
    <property type="project" value="TreeGrafter"/>
</dbReference>
<dbReference type="GO" id="GO:0005886">
    <property type="term" value="C:plasma membrane"/>
    <property type="evidence" value="ECO:0007669"/>
    <property type="project" value="TreeGrafter"/>
</dbReference>
<dbReference type="GeneID" id="117655719"/>
<feature type="region of interest" description="Disordered" evidence="1">
    <location>
        <begin position="257"/>
        <end position="288"/>
    </location>
</feature>
<dbReference type="KEGG" id="pgut:117655719"/>
<dbReference type="PROSITE" id="PS50942">
    <property type="entry name" value="ENTH"/>
    <property type="match status" value="1"/>
</dbReference>
<accession>A0A6P9AQT2</accession>
<dbReference type="CTD" id="150350"/>
<dbReference type="AlphaFoldDB" id="A0A6P9AQT2"/>
<organism evidence="3 5">
    <name type="scientific">Pantherophis guttatus</name>
    <name type="common">Corn snake</name>
    <name type="synonym">Elaphe guttata</name>
    <dbReference type="NCBI Taxonomy" id="94885"/>
    <lineage>
        <taxon>Eukaryota</taxon>
        <taxon>Metazoa</taxon>
        <taxon>Chordata</taxon>
        <taxon>Craniata</taxon>
        <taxon>Vertebrata</taxon>
        <taxon>Euteleostomi</taxon>
        <taxon>Lepidosauria</taxon>
        <taxon>Squamata</taxon>
        <taxon>Bifurcata</taxon>
        <taxon>Unidentata</taxon>
        <taxon>Episquamata</taxon>
        <taxon>Toxicofera</taxon>
        <taxon>Serpentes</taxon>
        <taxon>Colubroidea</taxon>
        <taxon>Colubridae</taxon>
        <taxon>Colubrinae</taxon>
        <taxon>Pantherophis</taxon>
    </lineage>
</organism>
<evidence type="ECO:0000313" key="6">
    <source>
        <dbReference type="RefSeq" id="XP_034259271.1"/>
    </source>
</evidence>
<dbReference type="GO" id="GO:0030276">
    <property type="term" value="F:clathrin binding"/>
    <property type="evidence" value="ECO:0007669"/>
    <property type="project" value="TreeGrafter"/>
</dbReference>
<feature type="compositionally biased region" description="Polar residues" evidence="1">
    <location>
        <begin position="258"/>
        <end position="270"/>
    </location>
</feature>
<evidence type="ECO:0000313" key="7">
    <source>
        <dbReference type="RefSeq" id="XP_060550554.1"/>
    </source>
</evidence>
<evidence type="ECO:0000313" key="5">
    <source>
        <dbReference type="RefSeq" id="XP_034259270.1"/>
    </source>
</evidence>
<dbReference type="RefSeq" id="XP_060550555.1">
    <property type="nucleotide sequence ID" value="XM_060694572.1"/>
</dbReference>
<gene>
    <name evidence="4 5 6 7 8" type="primary">ENTHD1</name>
</gene>
<dbReference type="FunFam" id="1.25.40.90:FF:000006">
    <property type="entry name" value="Clathrin interactor 1"/>
    <property type="match status" value="1"/>
</dbReference>
<dbReference type="PANTHER" id="PTHR12276:SF57">
    <property type="entry name" value="ENTH DOMAIN-CONTAINING PROTEIN 1"/>
    <property type="match status" value="1"/>
</dbReference>
<dbReference type="RefSeq" id="XP_060550554.1">
    <property type="nucleotide sequence ID" value="XM_060694571.1"/>
</dbReference>
<evidence type="ECO:0000313" key="4">
    <source>
        <dbReference type="RefSeq" id="XP_034259269.1"/>
    </source>
</evidence>
<dbReference type="Proteomes" id="UP001652622">
    <property type="component" value="Unplaced"/>
</dbReference>
<dbReference type="CDD" id="cd16990">
    <property type="entry name" value="ENTH_Epsin"/>
    <property type="match status" value="1"/>
</dbReference>
<evidence type="ECO:0000313" key="3">
    <source>
        <dbReference type="Proteomes" id="UP001652622"/>
    </source>
</evidence>
<dbReference type="Pfam" id="PF01417">
    <property type="entry name" value="ENTH"/>
    <property type="match status" value="1"/>
</dbReference>
<dbReference type="Gene3D" id="1.25.40.90">
    <property type="match status" value="1"/>
</dbReference>
<dbReference type="PANTHER" id="PTHR12276">
    <property type="entry name" value="EPSIN/ENT-RELATED"/>
    <property type="match status" value="1"/>
</dbReference>
<reference evidence="4 5" key="1">
    <citation type="submission" date="2025-04" db="UniProtKB">
        <authorList>
            <consortium name="RefSeq"/>
        </authorList>
    </citation>
    <scope>IDENTIFICATION</scope>
    <source>
        <tissue evidence="4 5">Blood</tissue>
    </source>
</reference>
<dbReference type="OMA" id="IMNMLWH"/>
<dbReference type="SUPFAM" id="SSF48464">
    <property type="entry name" value="ENTH/VHS domain"/>
    <property type="match status" value="1"/>
</dbReference>
<keyword evidence="3" id="KW-1185">Reference proteome</keyword>
<dbReference type="GO" id="GO:0030125">
    <property type="term" value="C:clathrin vesicle coat"/>
    <property type="evidence" value="ECO:0007669"/>
    <property type="project" value="TreeGrafter"/>
</dbReference>
<feature type="domain" description="ENTH" evidence="2">
    <location>
        <begin position="9"/>
        <end position="141"/>
    </location>
</feature>
<dbReference type="InterPro" id="IPR008942">
    <property type="entry name" value="ENTH_VHS"/>
</dbReference>
<evidence type="ECO:0000256" key="1">
    <source>
        <dbReference type="SAM" id="MobiDB-lite"/>
    </source>
</evidence>
<dbReference type="RefSeq" id="XP_034259270.1">
    <property type="nucleotide sequence ID" value="XM_034403379.1"/>
</dbReference>
<dbReference type="SMART" id="SM00273">
    <property type="entry name" value="ENTH"/>
    <property type="match status" value="1"/>
</dbReference>
<dbReference type="InterPro" id="IPR013809">
    <property type="entry name" value="ENTH"/>
</dbReference>
<dbReference type="RefSeq" id="XP_034259271.1">
    <property type="nucleotide sequence ID" value="XM_034403380.1"/>
</dbReference>
<protein>
    <submittedName>
        <fullName evidence="4 5">ENTH domain-containing protein 1</fullName>
    </submittedName>
</protein>
<name>A0A6P9AQT2_PANGU</name>
<feature type="region of interest" description="Disordered" evidence="1">
    <location>
        <begin position="407"/>
        <end position="451"/>
    </location>
</feature>
<feature type="compositionally biased region" description="Low complexity" evidence="1">
    <location>
        <begin position="416"/>
        <end position="436"/>
    </location>
</feature>
<evidence type="ECO:0000313" key="8">
    <source>
        <dbReference type="RefSeq" id="XP_060550555.1"/>
    </source>
</evidence>
<dbReference type="RefSeq" id="XP_034259269.1">
    <property type="nucleotide sequence ID" value="XM_034403378.1"/>
</dbReference>
<sequence>MALRRHVKNLVKNYSEAEIKVREATSNDPWGPSSSLMLEISDLTYNTISLCEIMNMIWHRMNDHGKNWRHVYKSLTLLDYLLKNGSKKVIQHCQEGFFNIQILKDFHHLDEAGKDQGFHVREKAKQVLAILKDEQLMHNEREIARRTRRRISHAMLFSQKPSNKAYVPATLGSDPISELPPSENVQHLLPKALPAAEQSQQTGKAEIAQEATVLNIITKKSSEDLITFSEDESCLAAVESTFPVTVCKEELAKGTKAPANNSWNTGTVLNPSERKPLPLQKWDSGRKSNNSVVSRVMLKSSPKRPSSLNSHQVATTLLDLWSSSPEEFVTINKQQVPKSDLACCHTRASVETIYKSPTFQTFDPLGTPMTNTLKASPATQQYCGPNVANLRNLHFLTPSIVEAVGLSGDPAPRPDSASSMGTTSSFSTFSISSPESAVPNNTPQPYSVAPHGPSYLPSPHGLPSVFFKDLKERIAHSFSPCPVSDVDDSASILSLLPDNSKCSVEKNDSFRSRTCAAGESWANNLVEEVLAGSNPVPPATNLPPDSDLFPLSAEEKNMTILEEIKNAVCGLRGDFCSVAQELRTIGSELANMVVSVQNMNQFFATPQTAKDDHTKI</sequence>
<evidence type="ECO:0000259" key="2">
    <source>
        <dbReference type="PROSITE" id="PS50942"/>
    </source>
</evidence>
<dbReference type="GO" id="GO:0005768">
    <property type="term" value="C:endosome"/>
    <property type="evidence" value="ECO:0007669"/>
    <property type="project" value="TreeGrafter"/>
</dbReference>
<proteinExistence type="predicted"/>
<dbReference type="GO" id="GO:0005543">
    <property type="term" value="F:phospholipid binding"/>
    <property type="evidence" value="ECO:0007669"/>
    <property type="project" value="TreeGrafter"/>
</dbReference>